<feature type="chain" id="PRO_5041917490" description="Tyrosinase copper-binding domain-containing protein" evidence="3">
    <location>
        <begin position="23"/>
        <end position="357"/>
    </location>
</feature>
<comment type="caution">
    <text evidence="5">The sequence shown here is derived from an EMBL/GenBank/DDBJ whole genome shotgun (WGS) entry which is preliminary data.</text>
</comment>
<evidence type="ECO:0000313" key="5">
    <source>
        <dbReference type="EMBL" id="KAJ2898555.1"/>
    </source>
</evidence>
<evidence type="ECO:0000256" key="2">
    <source>
        <dbReference type="ARBA" id="ARBA00023008"/>
    </source>
</evidence>
<dbReference type="GO" id="GO:0046872">
    <property type="term" value="F:metal ion binding"/>
    <property type="evidence" value="ECO:0007669"/>
    <property type="project" value="UniProtKB-KW"/>
</dbReference>
<accession>A0AAD5WPZ9</accession>
<dbReference type="GO" id="GO:0016491">
    <property type="term" value="F:oxidoreductase activity"/>
    <property type="evidence" value="ECO:0007669"/>
    <property type="project" value="InterPro"/>
</dbReference>
<dbReference type="EMBL" id="JAKWBI020000226">
    <property type="protein sequence ID" value="KAJ2898555.1"/>
    <property type="molecule type" value="Genomic_DNA"/>
</dbReference>
<dbReference type="PROSITE" id="PS00498">
    <property type="entry name" value="TYROSINASE_2"/>
    <property type="match status" value="1"/>
</dbReference>
<dbReference type="PRINTS" id="PR00092">
    <property type="entry name" value="TYROSINASE"/>
</dbReference>
<feature type="signal peptide" evidence="3">
    <location>
        <begin position="1"/>
        <end position="22"/>
    </location>
</feature>
<reference evidence="5" key="1">
    <citation type="submission" date="2022-07" db="EMBL/GenBank/DDBJ databases">
        <title>Draft genome sequence of Zalerion maritima ATCC 34329, a (micro)plastics degrading marine fungus.</title>
        <authorList>
            <person name="Paco A."/>
            <person name="Goncalves M.F.M."/>
            <person name="Rocha-Santos T.A.P."/>
            <person name="Alves A."/>
        </authorList>
    </citation>
    <scope>NUCLEOTIDE SEQUENCE</scope>
    <source>
        <strain evidence="5">ATCC 34329</strain>
    </source>
</reference>
<dbReference type="InterPro" id="IPR002227">
    <property type="entry name" value="Tyrosinase_Cu-bd"/>
</dbReference>
<dbReference type="Pfam" id="PF00264">
    <property type="entry name" value="Tyrosinase"/>
    <property type="match status" value="1"/>
</dbReference>
<keyword evidence="6" id="KW-1185">Reference proteome</keyword>
<dbReference type="Gene3D" id="1.10.1280.10">
    <property type="entry name" value="Di-copper center containing domain from catechol oxidase"/>
    <property type="match status" value="1"/>
</dbReference>
<protein>
    <recommendedName>
        <fullName evidence="4">Tyrosinase copper-binding domain-containing protein</fullName>
    </recommendedName>
</protein>
<keyword evidence="1" id="KW-0479">Metal-binding</keyword>
<dbReference type="AlphaFoldDB" id="A0AAD5WPZ9"/>
<keyword evidence="2" id="KW-0186">Copper</keyword>
<sequence>MRTSATLFTLLLALGQARSVSGTSSCRKSLVRKEWRTLSDTDKVEYTNAVQCLMNLPAQTQNLYTGVQNRFDDFQGLHIDQTDFIHFVGHFQPWRRMLVAKYEADLRELCGYSGAQPFWDWTLDSWSTDDFPNSPVFDPDTGFGGNGPYIDSSEDNSVSTHIPGKTGGGCITDGPFANMSVNLGPGYTTAYNPRCLRRDFAPEFAVSNLNISMVAWTLSADSFAEFDIRVQGGTTVPEMTYHGGGHLGVGGDLGEIGNVYSSPGDPLFYMHHANIDRLWWLWQKMDWRNRKNDIAGPDTMFAYPFNFFGDVEYANVTLDYEMDFGELFGAGSDDNIVKVGDVMDTKGGKLCYTYYRN</sequence>
<evidence type="ECO:0000313" key="6">
    <source>
        <dbReference type="Proteomes" id="UP001201980"/>
    </source>
</evidence>
<dbReference type="SUPFAM" id="SSF48056">
    <property type="entry name" value="Di-copper centre-containing domain"/>
    <property type="match status" value="1"/>
</dbReference>
<dbReference type="PANTHER" id="PTHR11474">
    <property type="entry name" value="TYROSINASE FAMILY MEMBER"/>
    <property type="match status" value="1"/>
</dbReference>
<keyword evidence="3" id="KW-0732">Signal</keyword>
<gene>
    <name evidence="5" type="ORF">MKZ38_003846</name>
</gene>
<evidence type="ECO:0000256" key="1">
    <source>
        <dbReference type="ARBA" id="ARBA00022723"/>
    </source>
</evidence>
<name>A0AAD5WPZ9_9PEZI</name>
<dbReference type="InterPro" id="IPR050316">
    <property type="entry name" value="Tyrosinase/Hemocyanin"/>
</dbReference>
<organism evidence="5 6">
    <name type="scientific">Zalerion maritima</name>
    <dbReference type="NCBI Taxonomy" id="339359"/>
    <lineage>
        <taxon>Eukaryota</taxon>
        <taxon>Fungi</taxon>
        <taxon>Dikarya</taxon>
        <taxon>Ascomycota</taxon>
        <taxon>Pezizomycotina</taxon>
        <taxon>Sordariomycetes</taxon>
        <taxon>Lulworthiomycetidae</taxon>
        <taxon>Lulworthiales</taxon>
        <taxon>Lulworthiaceae</taxon>
        <taxon>Zalerion</taxon>
    </lineage>
</organism>
<evidence type="ECO:0000259" key="4">
    <source>
        <dbReference type="PROSITE" id="PS00498"/>
    </source>
</evidence>
<proteinExistence type="predicted"/>
<dbReference type="InterPro" id="IPR008922">
    <property type="entry name" value="Di-copper_centre_dom_sf"/>
</dbReference>
<feature type="domain" description="Tyrosinase copper-binding" evidence="4">
    <location>
        <begin position="265"/>
        <end position="276"/>
    </location>
</feature>
<dbReference type="PANTHER" id="PTHR11474:SF126">
    <property type="entry name" value="TYROSINASE-LIKE PROTEIN TYR-1-RELATED"/>
    <property type="match status" value="1"/>
</dbReference>
<dbReference type="Proteomes" id="UP001201980">
    <property type="component" value="Unassembled WGS sequence"/>
</dbReference>
<evidence type="ECO:0000256" key="3">
    <source>
        <dbReference type="SAM" id="SignalP"/>
    </source>
</evidence>